<accession>W6UZH5</accession>
<protein>
    <submittedName>
        <fullName evidence="1">Uncharacterized protein</fullName>
    </submittedName>
</protein>
<dbReference type="RefSeq" id="XP_024350245.1">
    <property type="nucleotide sequence ID" value="XM_024495290.1"/>
</dbReference>
<dbReference type="KEGG" id="egl:EGR_06041"/>
<dbReference type="CTD" id="36341756"/>
<evidence type="ECO:0000313" key="1">
    <source>
        <dbReference type="EMBL" id="EUB59049.1"/>
    </source>
</evidence>
<evidence type="ECO:0000313" key="2">
    <source>
        <dbReference type="Proteomes" id="UP000019149"/>
    </source>
</evidence>
<dbReference type="GeneID" id="36341756"/>
<proteinExistence type="predicted"/>
<sequence>MKPSNTYRLNAMILLFVKTLHEKIFVTSAHYMHRLQALTHYIHVVWSNIIRDGSINVLNKSQANPPLNKLSFNLLEGAAHDAKPIRNSTYEFDGLLVKPSEVS</sequence>
<dbReference type="Proteomes" id="UP000019149">
    <property type="component" value="Unassembled WGS sequence"/>
</dbReference>
<dbReference type="EMBL" id="APAU02000050">
    <property type="protein sequence ID" value="EUB59049.1"/>
    <property type="molecule type" value="Genomic_DNA"/>
</dbReference>
<reference evidence="1 2" key="1">
    <citation type="journal article" date="2013" name="Nat. Genet.">
        <title>The genome of the hydatid tapeworm Echinococcus granulosus.</title>
        <authorList>
            <person name="Zheng H."/>
            <person name="Zhang W."/>
            <person name="Zhang L."/>
            <person name="Zhang Z."/>
            <person name="Li J."/>
            <person name="Lu G."/>
            <person name="Zhu Y."/>
            <person name="Wang Y."/>
            <person name="Huang Y."/>
            <person name="Liu J."/>
            <person name="Kang H."/>
            <person name="Chen J."/>
            <person name="Wang L."/>
            <person name="Chen A."/>
            <person name="Yu S."/>
            <person name="Gao Z."/>
            <person name="Jin L."/>
            <person name="Gu W."/>
            <person name="Wang Z."/>
            <person name="Zhao L."/>
            <person name="Shi B."/>
            <person name="Wen H."/>
            <person name="Lin R."/>
            <person name="Jones M.K."/>
            <person name="Brejova B."/>
            <person name="Vinar T."/>
            <person name="Zhao G."/>
            <person name="McManus D.P."/>
            <person name="Chen Z."/>
            <person name="Zhou Y."/>
            <person name="Wang S."/>
        </authorList>
    </citation>
    <scope>NUCLEOTIDE SEQUENCE [LARGE SCALE GENOMIC DNA]</scope>
</reference>
<organism evidence="1 2">
    <name type="scientific">Echinococcus granulosus</name>
    <name type="common">Hydatid tapeworm</name>
    <dbReference type="NCBI Taxonomy" id="6210"/>
    <lineage>
        <taxon>Eukaryota</taxon>
        <taxon>Metazoa</taxon>
        <taxon>Spiralia</taxon>
        <taxon>Lophotrochozoa</taxon>
        <taxon>Platyhelminthes</taxon>
        <taxon>Cestoda</taxon>
        <taxon>Eucestoda</taxon>
        <taxon>Cyclophyllidea</taxon>
        <taxon>Taeniidae</taxon>
        <taxon>Echinococcus</taxon>
        <taxon>Echinococcus granulosus group</taxon>
    </lineage>
</organism>
<keyword evidence="2" id="KW-1185">Reference proteome</keyword>
<name>W6UZH5_ECHGR</name>
<dbReference type="AlphaFoldDB" id="W6UZH5"/>
<comment type="caution">
    <text evidence="1">The sequence shown here is derived from an EMBL/GenBank/DDBJ whole genome shotgun (WGS) entry which is preliminary data.</text>
</comment>
<gene>
    <name evidence="1" type="ORF">EGR_06041</name>
</gene>